<evidence type="ECO:0000313" key="7">
    <source>
        <dbReference type="EMBL" id="SFJ94481.1"/>
    </source>
</evidence>
<evidence type="ECO:0000256" key="5">
    <source>
        <dbReference type="PROSITE-ProRule" id="PRU00335"/>
    </source>
</evidence>
<dbReference type="InterPro" id="IPR009057">
    <property type="entry name" value="Homeodomain-like_sf"/>
</dbReference>
<dbReference type="PANTHER" id="PTHR30055">
    <property type="entry name" value="HTH-TYPE TRANSCRIPTIONAL REGULATOR RUTR"/>
    <property type="match status" value="1"/>
</dbReference>
<dbReference type="PANTHER" id="PTHR30055:SF234">
    <property type="entry name" value="HTH-TYPE TRANSCRIPTIONAL REGULATOR BETI"/>
    <property type="match status" value="1"/>
</dbReference>
<keyword evidence="4" id="KW-0804">Transcription</keyword>
<dbReference type="RefSeq" id="WP_091509438.1">
    <property type="nucleotide sequence ID" value="NZ_CBDQZW010000005.1"/>
</dbReference>
<evidence type="ECO:0000256" key="4">
    <source>
        <dbReference type="ARBA" id="ARBA00023163"/>
    </source>
</evidence>
<dbReference type="InterPro" id="IPR039538">
    <property type="entry name" value="BetI_C"/>
</dbReference>
<organism evidence="7 8">
    <name type="scientific">Amycolatopsis sacchari</name>
    <dbReference type="NCBI Taxonomy" id="115433"/>
    <lineage>
        <taxon>Bacteria</taxon>
        <taxon>Bacillati</taxon>
        <taxon>Actinomycetota</taxon>
        <taxon>Actinomycetes</taxon>
        <taxon>Pseudonocardiales</taxon>
        <taxon>Pseudonocardiaceae</taxon>
        <taxon>Amycolatopsis</taxon>
    </lineage>
</organism>
<dbReference type="Pfam" id="PF13977">
    <property type="entry name" value="TetR_C_6"/>
    <property type="match status" value="1"/>
</dbReference>
<feature type="DNA-binding region" description="H-T-H motif" evidence="5">
    <location>
        <begin position="31"/>
        <end position="50"/>
    </location>
</feature>
<dbReference type="InterPro" id="IPR036271">
    <property type="entry name" value="Tet_transcr_reg_TetR-rel_C_sf"/>
</dbReference>
<keyword evidence="2" id="KW-0805">Transcription regulation</keyword>
<evidence type="ECO:0000256" key="1">
    <source>
        <dbReference type="ARBA" id="ARBA00022491"/>
    </source>
</evidence>
<dbReference type="Gene3D" id="1.10.357.10">
    <property type="entry name" value="Tetracycline Repressor, domain 2"/>
    <property type="match status" value="1"/>
</dbReference>
<name>A0A1I3VK25_9PSEU</name>
<protein>
    <submittedName>
        <fullName evidence="7">DNA-binding transcriptional regulator, AcrR family</fullName>
    </submittedName>
</protein>
<dbReference type="Proteomes" id="UP000199025">
    <property type="component" value="Unassembled WGS sequence"/>
</dbReference>
<dbReference type="OrthoDB" id="9816296at2"/>
<dbReference type="PROSITE" id="PS50977">
    <property type="entry name" value="HTH_TETR_2"/>
    <property type="match status" value="1"/>
</dbReference>
<evidence type="ECO:0000256" key="3">
    <source>
        <dbReference type="ARBA" id="ARBA00023125"/>
    </source>
</evidence>
<dbReference type="Pfam" id="PF00440">
    <property type="entry name" value="TetR_N"/>
    <property type="match status" value="1"/>
</dbReference>
<dbReference type="GO" id="GO:0000976">
    <property type="term" value="F:transcription cis-regulatory region binding"/>
    <property type="evidence" value="ECO:0007669"/>
    <property type="project" value="TreeGrafter"/>
</dbReference>
<accession>A0A1I3VK25</accession>
<dbReference type="GO" id="GO:0003700">
    <property type="term" value="F:DNA-binding transcription factor activity"/>
    <property type="evidence" value="ECO:0007669"/>
    <property type="project" value="TreeGrafter"/>
</dbReference>
<dbReference type="AlphaFoldDB" id="A0A1I3VK25"/>
<reference evidence="7 8" key="1">
    <citation type="submission" date="2016-10" db="EMBL/GenBank/DDBJ databases">
        <authorList>
            <person name="de Groot N.N."/>
        </authorList>
    </citation>
    <scope>NUCLEOTIDE SEQUENCE [LARGE SCALE GENOMIC DNA]</scope>
    <source>
        <strain evidence="7 8">DSM 44468</strain>
    </source>
</reference>
<dbReference type="InterPro" id="IPR050109">
    <property type="entry name" value="HTH-type_TetR-like_transc_reg"/>
</dbReference>
<keyword evidence="1" id="KW-0678">Repressor</keyword>
<keyword evidence="3 5" id="KW-0238">DNA-binding</keyword>
<gene>
    <name evidence="7" type="ORF">SAMN05421835_1117</name>
</gene>
<dbReference type="InterPro" id="IPR001647">
    <property type="entry name" value="HTH_TetR"/>
</dbReference>
<sequence length="196" mass="22019">MPKQVDHDRRRAEIAEATWRLIAERGIDGTTMRAISAALGMAHGALKHYFPDKNSIIRTAFTHVFDSTNTRIRERLGDATGLAALRIFCLEAVPVEEVTILEARVVLPFWQRALADAELESVFVDAMSVWREQILRFLRQGRADGSVRTMTDDEVVTEQLLALLNGAQVLGTLTPRAATPKRQHQMIDAFLDGLRR</sequence>
<dbReference type="SUPFAM" id="SSF46689">
    <property type="entry name" value="Homeodomain-like"/>
    <property type="match status" value="1"/>
</dbReference>
<feature type="domain" description="HTH tetR-type" evidence="6">
    <location>
        <begin position="8"/>
        <end position="68"/>
    </location>
</feature>
<dbReference type="STRING" id="115433.SAMN05421835_1117"/>
<dbReference type="SUPFAM" id="SSF48498">
    <property type="entry name" value="Tetracyclin repressor-like, C-terminal domain"/>
    <property type="match status" value="1"/>
</dbReference>
<keyword evidence="8" id="KW-1185">Reference proteome</keyword>
<evidence type="ECO:0000313" key="8">
    <source>
        <dbReference type="Proteomes" id="UP000199025"/>
    </source>
</evidence>
<evidence type="ECO:0000256" key="2">
    <source>
        <dbReference type="ARBA" id="ARBA00023015"/>
    </source>
</evidence>
<evidence type="ECO:0000259" key="6">
    <source>
        <dbReference type="PROSITE" id="PS50977"/>
    </source>
</evidence>
<dbReference type="EMBL" id="FORP01000011">
    <property type="protein sequence ID" value="SFJ94481.1"/>
    <property type="molecule type" value="Genomic_DNA"/>
</dbReference>
<proteinExistence type="predicted"/>